<dbReference type="InterPro" id="IPR027483">
    <property type="entry name" value="PInositol-4-P-4/5-kinase_C_sf"/>
</dbReference>
<keyword evidence="5" id="KW-1185">Reference proteome</keyword>
<keyword evidence="1" id="KW-0547">Nucleotide-binding</keyword>
<proteinExistence type="predicted"/>
<feature type="region of interest" description="Disordered" evidence="2">
    <location>
        <begin position="877"/>
        <end position="911"/>
    </location>
</feature>
<dbReference type="PROSITE" id="PS51455">
    <property type="entry name" value="PIPK"/>
    <property type="match status" value="1"/>
</dbReference>
<feature type="compositionally biased region" description="Low complexity" evidence="2">
    <location>
        <begin position="67"/>
        <end position="83"/>
    </location>
</feature>
<dbReference type="Gene3D" id="3.30.800.10">
    <property type="entry name" value="Phosphatidylinositol Phosphate Kinase II Beta"/>
    <property type="match status" value="1"/>
</dbReference>
<dbReference type="GO" id="GO:0005524">
    <property type="term" value="F:ATP binding"/>
    <property type="evidence" value="ECO:0007669"/>
    <property type="project" value="UniProtKB-UniRule"/>
</dbReference>
<reference evidence="4 5" key="1">
    <citation type="submission" date="2024-10" db="EMBL/GenBank/DDBJ databases">
        <title>Updated reference genomes for cyclostephanoid diatoms.</title>
        <authorList>
            <person name="Roberts W.R."/>
            <person name="Alverson A.J."/>
        </authorList>
    </citation>
    <scope>NUCLEOTIDE SEQUENCE [LARGE SCALE GENOMIC DNA]</scope>
    <source>
        <strain evidence="4 5">AJA232-27</strain>
    </source>
</reference>
<keyword evidence="1" id="KW-0418">Kinase</keyword>
<feature type="region of interest" description="Disordered" evidence="2">
    <location>
        <begin position="1"/>
        <end position="96"/>
    </location>
</feature>
<protein>
    <recommendedName>
        <fullName evidence="3">PIPK domain-containing protein</fullName>
    </recommendedName>
</protein>
<dbReference type="CDD" id="cd00139">
    <property type="entry name" value="PIPKc"/>
    <property type="match status" value="1"/>
</dbReference>
<dbReference type="InterPro" id="IPR002498">
    <property type="entry name" value="PInositol-4-P-4/5-kinase_core"/>
</dbReference>
<evidence type="ECO:0000256" key="2">
    <source>
        <dbReference type="SAM" id="MobiDB-lite"/>
    </source>
</evidence>
<organism evidence="4 5">
    <name type="scientific">Discostella pseudostelligera</name>
    <dbReference type="NCBI Taxonomy" id="259834"/>
    <lineage>
        <taxon>Eukaryota</taxon>
        <taxon>Sar</taxon>
        <taxon>Stramenopiles</taxon>
        <taxon>Ochrophyta</taxon>
        <taxon>Bacillariophyta</taxon>
        <taxon>Coscinodiscophyceae</taxon>
        <taxon>Thalassiosirophycidae</taxon>
        <taxon>Stephanodiscales</taxon>
        <taxon>Stephanodiscaceae</taxon>
        <taxon>Discostella</taxon>
    </lineage>
</organism>
<dbReference type="GO" id="GO:0046488">
    <property type="term" value="P:phosphatidylinositol metabolic process"/>
    <property type="evidence" value="ECO:0007669"/>
    <property type="project" value="UniProtKB-UniRule"/>
</dbReference>
<feature type="region of interest" description="Disordered" evidence="2">
    <location>
        <begin position="137"/>
        <end position="204"/>
    </location>
</feature>
<evidence type="ECO:0000256" key="1">
    <source>
        <dbReference type="PROSITE-ProRule" id="PRU00781"/>
    </source>
</evidence>
<dbReference type="SMART" id="SM00330">
    <property type="entry name" value="PIPKc"/>
    <property type="match status" value="1"/>
</dbReference>
<dbReference type="Pfam" id="PF01504">
    <property type="entry name" value="PIP5K"/>
    <property type="match status" value="2"/>
</dbReference>
<feature type="region of interest" description="Disordered" evidence="2">
    <location>
        <begin position="1151"/>
        <end position="1171"/>
    </location>
</feature>
<feature type="compositionally biased region" description="Basic and acidic residues" evidence="2">
    <location>
        <begin position="174"/>
        <end position="192"/>
    </location>
</feature>
<feature type="domain" description="PIPK" evidence="3">
    <location>
        <begin position="618"/>
        <end position="1144"/>
    </location>
</feature>
<feature type="compositionally biased region" description="Polar residues" evidence="2">
    <location>
        <begin position="155"/>
        <end position="164"/>
    </location>
</feature>
<dbReference type="Gene3D" id="3.30.810.10">
    <property type="entry name" value="2-Layer Sandwich"/>
    <property type="match status" value="2"/>
</dbReference>
<sequence>MTSTMNDATIAETSRPLADSPLPPPPPPPPPGSPLTVKFTLTPGSPLKLSPPHHRLGVSGVGVGENTTTSKDTSTVASSTSSYSHEDSSDNNASSLLSPPLLLEIEDGTPAAEALKANADVRVSKLRKVGRSVRVLKSASRTSRGGSGAHVRSRSLASIDQTQPAILEVDDEGGSDHDHGADADNTMERHESDGDENNVSSSLDNEIDKSTQINDANDVRDQQLTLGTPSASTDGIIQSNKTPGTPAAESALLTQHSALNRSGQKTPSATILEANRKSDCNMDDVRAENDKLPHTPPSAPIESLILAPHHPSHRLSGSFTHLASSAAVAAACLAGEEMDRKRAAQIIELGIIEGAEDTTANLAGHAYKSPLKQPFTHLFKGNANMSEMGSIDDSAIQSRRSPRPGILRKRACSVSDGIAQVPLLPRGTSTGSAPAITLSKLPFETTPEMPSEISIDETLKSSIVRQNEEGDDQQLIADLSDDGIVLVAEKHSDDAEQVQPEKQISFSPILVEIPGSSSTRQFTIEESKEEEEEEVQGMTEVESEAEHHKPLMTKARKKLSRMAIKKKEVIPDDDSFYFHGPKSVRKWVKRRRSKVESKDLRSYVKGKVIDGKHELYTMSIAVMFGMRTSIGRTNLAMSQSAHNSRRWLDNDDLMAVEKYEFPPRGSDITPPHLLNHTFKFKDYSPLAFAYLRRMFGVNEYDFLLSVCGNANYIEFQSNAKSEQFFFYSPDGKYMIKTMTNTESKFLRRILPHYFRHCAMNPNTLVTKFLGMYRVKLYHLNRNVKFVVMKSVYDTDKFLHQLFDVKGSTTGRDAKPSDAVKKDNDIRRMLPDGAFVLEPGLRERLKAQVENDCQWLQSMKIMDYSMLIGVHNICQRSTKTTVKPVAPPTRTTSNDDGDNGSYSSNDASNATLDRFLDDDDDSYLDGVHNKSSRTLVGSGTSHTSGDAVRVLNSAEKVDDESSKESRKGMDALVEKAIEDMYWPFHRFYNIQGLRRMTPVHESPIAPETEEDGEPNQSCQLTDEMQGFWKAWFGPKPQTDVASGGNSVLPTFEAPLSFRKDGGLMMDTSSIELPLEIPLPGAPHMVEYCDGKIFYMGIIDILQQFNIRKRCEARYRRLAGKGWEAASCVHPKLYAHRFIRFFDEYTAYHQSSNDQQTVPIEPLQNNTGKSHQE</sequence>
<dbReference type="PANTHER" id="PTHR23086">
    <property type="entry name" value="PHOSPHATIDYLINOSITOL-4-PHOSPHATE 5-KINASE"/>
    <property type="match status" value="1"/>
</dbReference>
<name>A0ABD3M3Q1_9STRA</name>
<dbReference type="InterPro" id="IPR027484">
    <property type="entry name" value="PInositol-4-P-5-kinase_N"/>
</dbReference>
<feature type="compositionally biased region" description="Polar residues" evidence="2">
    <location>
        <begin position="225"/>
        <end position="243"/>
    </location>
</feature>
<evidence type="ECO:0000313" key="5">
    <source>
        <dbReference type="Proteomes" id="UP001530293"/>
    </source>
</evidence>
<keyword evidence="1" id="KW-0808">Transferase</keyword>
<evidence type="ECO:0000313" key="4">
    <source>
        <dbReference type="EMBL" id="KAL3758292.1"/>
    </source>
</evidence>
<dbReference type="PANTHER" id="PTHR23086:SF8">
    <property type="entry name" value="PHOSPHATIDYLINOSITOL 5-PHOSPHATE 4-KINASE, ISOFORM A"/>
    <property type="match status" value="1"/>
</dbReference>
<dbReference type="EMBL" id="JALLBG020000234">
    <property type="protein sequence ID" value="KAL3758292.1"/>
    <property type="molecule type" value="Genomic_DNA"/>
</dbReference>
<accession>A0ABD3M3Q1</accession>
<feature type="region of interest" description="Disordered" evidence="2">
    <location>
        <begin position="225"/>
        <end position="247"/>
    </location>
</feature>
<dbReference type="Proteomes" id="UP001530293">
    <property type="component" value="Unassembled WGS sequence"/>
</dbReference>
<keyword evidence="1" id="KW-0067">ATP-binding</keyword>
<dbReference type="AlphaFoldDB" id="A0ABD3M3Q1"/>
<comment type="caution">
    <text evidence="4">The sequence shown here is derived from an EMBL/GenBank/DDBJ whole genome shotgun (WGS) entry which is preliminary data.</text>
</comment>
<feature type="compositionally biased region" description="Pro residues" evidence="2">
    <location>
        <begin position="21"/>
        <end position="33"/>
    </location>
</feature>
<evidence type="ECO:0000259" key="3">
    <source>
        <dbReference type="PROSITE" id="PS51455"/>
    </source>
</evidence>
<gene>
    <name evidence="4" type="ORF">ACHAWU_004257</name>
</gene>
<dbReference type="SUPFAM" id="SSF56104">
    <property type="entry name" value="SAICAR synthase-like"/>
    <property type="match status" value="1"/>
</dbReference>
<dbReference type="InterPro" id="IPR023610">
    <property type="entry name" value="PInositol-4/5-P-5/4-kinase"/>
</dbReference>
<dbReference type="GO" id="GO:0016301">
    <property type="term" value="F:kinase activity"/>
    <property type="evidence" value="ECO:0007669"/>
    <property type="project" value="UniProtKB-UniRule"/>
</dbReference>